<sequence length="311" mass="33314">MTDGPNDVMPAGIRPGWAPAHAWRWFLLRSAKHVPKATRDQPEWKSLGASFFAILQAVGQAANEDGTNAFLGTDTLMAIGRCSKETVQKVLVAAEAVCLIRKTANARGGRHPKPATYACTLPLGADTETGHGIAWGEAAAVLSSSEHDRRLRHKRAKGPERHVMPPDRSPVQELAASCDGPVPAGAEVEVASHDAARERHVTGQKASPDAPTRFHPAFHQEMDEAVDQPQVDGALPSAIGRGRPLDTAAVPAGGHEGGRASAVAESNYTRHVASCDRCPREMWCPQGSRLRKYLVAEQNHKRARYLGGPPG</sequence>
<name>A0ABN0V134_9ACTN</name>
<proteinExistence type="predicted"/>
<comment type="caution">
    <text evidence="2">The sequence shown here is derived from an EMBL/GenBank/DDBJ whole genome shotgun (WGS) entry which is preliminary data.</text>
</comment>
<evidence type="ECO:0008006" key="4">
    <source>
        <dbReference type="Google" id="ProtNLM"/>
    </source>
</evidence>
<organism evidence="2 3">
    <name type="scientific">Streptomyces polychromogenes</name>
    <dbReference type="NCBI Taxonomy" id="67342"/>
    <lineage>
        <taxon>Bacteria</taxon>
        <taxon>Bacillati</taxon>
        <taxon>Actinomycetota</taxon>
        <taxon>Actinomycetes</taxon>
        <taxon>Kitasatosporales</taxon>
        <taxon>Streptomycetaceae</taxon>
        <taxon>Streptomyces</taxon>
    </lineage>
</organism>
<keyword evidence="3" id="KW-1185">Reference proteome</keyword>
<evidence type="ECO:0000256" key="1">
    <source>
        <dbReference type="SAM" id="MobiDB-lite"/>
    </source>
</evidence>
<dbReference type="Proteomes" id="UP001501867">
    <property type="component" value="Unassembled WGS sequence"/>
</dbReference>
<dbReference type="RefSeq" id="WP_344151530.1">
    <property type="nucleotide sequence ID" value="NZ_BAAABV010000005.1"/>
</dbReference>
<evidence type="ECO:0000313" key="3">
    <source>
        <dbReference type="Proteomes" id="UP001501867"/>
    </source>
</evidence>
<accession>A0ABN0V134</accession>
<feature type="region of interest" description="Disordered" evidence="1">
    <location>
        <begin position="144"/>
        <end position="177"/>
    </location>
</feature>
<protein>
    <recommendedName>
        <fullName evidence="4">Replication protein</fullName>
    </recommendedName>
</protein>
<evidence type="ECO:0000313" key="2">
    <source>
        <dbReference type="EMBL" id="GAA0270125.1"/>
    </source>
</evidence>
<reference evidence="2 3" key="1">
    <citation type="journal article" date="2019" name="Int. J. Syst. Evol. Microbiol.">
        <title>The Global Catalogue of Microorganisms (GCM) 10K type strain sequencing project: providing services to taxonomists for standard genome sequencing and annotation.</title>
        <authorList>
            <consortium name="The Broad Institute Genomics Platform"/>
            <consortium name="The Broad Institute Genome Sequencing Center for Infectious Disease"/>
            <person name="Wu L."/>
            <person name="Ma J."/>
        </authorList>
    </citation>
    <scope>NUCLEOTIDE SEQUENCE [LARGE SCALE GENOMIC DNA]</scope>
    <source>
        <strain evidence="2 3">JCM 4505</strain>
    </source>
</reference>
<gene>
    <name evidence="2" type="ORF">GCM10010302_04620</name>
</gene>
<dbReference type="EMBL" id="BAAABV010000005">
    <property type="protein sequence ID" value="GAA0270125.1"/>
    <property type="molecule type" value="Genomic_DNA"/>
</dbReference>